<feature type="region of interest" description="Disordered" evidence="1">
    <location>
        <begin position="93"/>
        <end position="114"/>
    </location>
</feature>
<dbReference type="AlphaFoldDB" id="A0A4C1XWB4"/>
<keyword evidence="3" id="KW-1185">Reference proteome</keyword>
<dbReference type="EMBL" id="BGZK01000959">
    <property type="protein sequence ID" value="GBP66517.1"/>
    <property type="molecule type" value="Genomic_DNA"/>
</dbReference>
<protein>
    <submittedName>
        <fullName evidence="2">Uncharacterized protein</fullName>
    </submittedName>
</protein>
<sequence>MRGPESERSVRYGHESAYRAHVALLPSAISPAANLSPPTINKDFPSRVLALYTPRFIPRLISEIFRGDRKTKQVDYLSLGEEDDKDKIYEQTKKKTAKCESESQTKGSVEPYNI</sequence>
<comment type="caution">
    <text evidence="2">The sequence shown here is derived from an EMBL/GenBank/DDBJ whole genome shotgun (WGS) entry which is preliminary data.</text>
</comment>
<organism evidence="2 3">
    <name type="scientific">Eumeta variegata</name>
    <name type="common">Bagworm moth</name>
    <name type="synonym">Eumeta japonica</name>
    <dbReference type="NCBI Taxonomy" id="151549"/>
    <lineage>
        <taxon>Eukaryota</taxon>
        <taxon>Metazoa</taxon>
        <taxon>Ecdysozoa</taxon>
        <taxon>Arthropoda</taxon>
        <taxon>Hexapoda</taxon>
        <taxon>Insecta</taxon>
        <taxon>Pterygota</taxon>
        <taxon>Neoptera</taxon>
        <taxon>Endopterygota</taxon>
        <taxon>Lepidoptera</taxon>
        <taxon>Glossata</taxon>
        <taxon>Ditrysia</taxon>
        <taxon>Tineoidea</taxon>
        <taxon>Psychidae</taxon>
        <taxon>Oiketicinae</taxon>
        <taxon>Eumeta</taxon>
    </lineage>
</organism>
<evidence type="ECO:0000313" key="3">
    <source>
        <dbReference type="Proteomes" id="UP000299102"/>
    </source>
</evidence>
<dbReference type="Proteomes" id="UP000299102">
    <property type="component" value="Unassembled WGS sequence"/>
</dbReference>
<feature type="compositionally biased region" description="Basic and acidic residues" evidence="1">
    <location>
        <begin position="93"/>
        <end position="103"/>
    </location>
</feature>
<evidence type="ECO:0000313" key="2">
    <source>
        <dbReference type="EMBL" id="GBP66517.1"/>
    </source>
</evidence>
<proteinExistence type="predicted"/>
<reference evidence="2 3" key="1">
    <citation type="journal article" date="2019" name="Commun. Biol.">
        <title>The bagworm genome reveals a unique fibroin gene that provides high tensile strength.</title>
        <authorList>
            <person name="Kono N."/>
            <person name="Nakamura H."/>
            <person name="Ohtoshi R."/>
            <person name="Tomita M."/>
            <person name="Numata K."/>
            <person name="Arakawa K."/>
        </authorList>
    </citation>
    <scope>NUCLEOTIDE SEQUENCE [LARGE SCALE GENOMIC DNA]</scope>
</reference>
<name>A0A4C1XWB4_EUMVA</name>
<gene>
    <name evidence="2" type="ORF">EVAR_54011_1</name>
</gene>
<accession>A0A4C1XWB4</accession>
<evidence type="ECO:0000256" key="1">
    <source>
        <dbReference type="SAM" id="MobiDB-lite"/>
    </source>
</evidence>